<dbReference type="OrthoDB" id="139410at2"/>
<reference evidence="2 3" key="1">
    <citation type="submission" date="2019-08" db="EMBL/GenBank/DDBJ databases">
        <title>Genome of Psychroserpens burtonensis ACAM 167.</title>
        <authorList>
            <person name="Bowman J.P."/>
        </authorList>
    </citation>
    <scope>NUCLEOTIDE SEQUENCE [LARGE SCALE GENOMIC DNA]</scope>
    <source>
        <strain evidence="2 3">ACAM 167</strain>
    </source>
</reference>
<evidence type="ECO:0000313" key="3">
    <source>
        <dbReference type="Proteomes" id="UP000321938"/>
    </source>
</evidence>
<sequence length="342" mass="38984">MKKILYIGNNLKNSKSNVSGIQILGPLLESEGHVVYYASSKANKLLRLLDMITSCLWYSKKVDVVLIDTYSTQNFYYAWVIGLICRRYKLPYMPILHGGDLPKRLQSHPSKSDTLFNNAICCIAPSLYIKEAFEQKGYRPIVYIPNAIEMVNYPISKKTFEIPKLLWVRSFSKIYNPTLAISVLKSLQDRFPEAELCMVGPDSDGSLKAVIDLANELHVAVKITGKLTKTEWIHLSKDYNIFINTTNFDNMPVSVIEAMALGLPVVSTNVGGMPYLITNQREGILVNPDNVLDMVNAIQGVMSDRLKREEIIRNARLKAEQLDWKHIKKQWIDILEQEHDEF</sequence>
<name>A0A5C7BAE8_9FLAO</name>
<dbReference type="SUPFAM" id="SSF53756">
    <property type="entry name" value="UDP-Glycosyltransferase/glycogen phosphorylase"/>
    <property type="match status" value="1"/>
</dbReference>
<organism evidence="2 3">
    <name type="scientific">Psychroserpens burtonensis</name>
    <dbReference type="NCBI Taxonomy" id="49278"/>
    <lineage>
        <taxon>Bacteria</taxon>
        <taxon>Pseudomonadati</taxon>
        <taxon>Bacteroidota</taxon>
        <taxon>Flavobacteriia</taxon>
        <taxon>Flavobacteriales</taxon>
        <taxon>Flavobacteriaceae</taxon>
        <taxon>Psychroserpens</taxon>
    </lineage>
</organism>
<dbReference type="AlphaFoldDB" id="A0A5C7BAE8"/>
<dbReference type="EMBL" id="VOSB01000014">
    <property type="protein sequence ID" value="TXE17094.1"/>
    <property type="molecule type" value="Genomic_DNA"/>
</dbReference>
<gene>
    <name evidence="2" type="ORF">ES692_10570</name>
</gene>
<dbReference type="InterPro" id="IPR050194">
    <property type="entry name" value="Glycosyltransferase_grp1"/>
</dbReference>
<dbReference type="STRING" id="1123037.GCA_000425305_00365"/>
<dbReference type="Gene3D" id="3.40.50.2000">
    <property type="entry name" value="Glycogen Phosphorylase B"/>
    <property type="match status" value="2"/>
</dbReference>
<dbReference type="PANTHER" id="PTHR45947:SF15">
    <property type="entry name" value="TEICHURONIC ACID BIOSYNTHESIS GLYCOSYLTRANSFERASE TUAC-RELATED"/>
    <property type="match status" value="1"/>
</dbReference>
<dbReference type="PANTHER" id="PTHR45947">
    <property type="entry name" value="SULFOQUINOVOSYL TRANSFERASE SQD2"/>
    <property type="match status" value="1"/>
</dbReference>
<dbReference type="RefSeq" id="WP_147231716.1">
    <property type="nucleotide sequence ID" value="NZ_VOSB01000014.1"/>
</dbReference>
<dbReference type="CDD" id="cd03801">
    <property type="entry name" value="GT4_PimA-like"/>
    <property type="match status" value="1"/>
</dbReference>
<comment type="caution">
    <text evidence="2">The sequence shown here is derived from an EMBL/GenBank/DDBJ whole genome shotgun (WGS) entry which is preliminary data.</text>
</comment>
<protein>
    <submittedName>
        <fullName evidence="2">Glycosyltransferase family 4 protein</fullName>
    </submittedName>
</protein>
<dbReference type="GO" id="GO:0016757">
    <property type="term" value="F:glycosyltransferase activity"/>
    <property type="evidence" value="ECO:0007669"/>
    <property type="project" value="InterPro"/>
</dbReference>
<feature type="domain" description="Glycosyl transferase family 1" evidence="1">
    <location>
        <begin position="163"/>
        <end position="316"/>
    </location>
</feature>
<keyword evidence="2" id="KW-0808">Transferase</keyword>
<proteinExistence type="predicted"/>
<evidence type="ECO:0000313" key="2">
    <source>
        <dbReference type="EMBL" id="TXE17094.1"/>
    </source>
</evidence>
<dbReference type="InterPro" id="IPR001296">
    <property type="entry name" value="Glyco_trans_1"/>
</dbReference>
<keyword evidence="3" id="KW-1185">Reference proteome</keyword>
<evidence type="ECO:0000259" key="1">
    <source>
        <dbReference type="Pfam" id="PF00534"/>
    </source>
</evidence>
<dbReference type="Proteomes" id="UP000321938">
    <property type="component" value="Unassembled WGS sequence"/>
</dbReference>
<dbReference type="Pfam" id="PF00534">
    <property type="entry name" value="Glycos_transf_1"/>
    <property type="match status" value="1"/>
</dbReference>
<accession>A0A5C7BAE8</accession>